<dbReference type="Gene3D" id="3.40.50.11660">
    <property type="entry name" value="Glycosyl transferase family 10, C-terminal domain"/>
    <property type="match status" value="1"/>
</dbReference>
<sequence>MKHPYHWRLSTVISVVILNLLLLWGIQKMLRFDFIPRQQSSNSESTRMSAAGKNKPLLLYWGNTYEDAGLNIECSVTYDQSRLPDADAVIFHFDKIRKRDMPWKNYRDKHQIFIWWCAEAPAIFGRNALREFDGFFNWTWTYKRDADVQRLYGSRREILNFVTKGNQAVDKIISHKKKMALWGVSHCGGSVGANKRMEYFKSLVAAGLDIKRFGGCFHFTEHIPRSFPANFEPRWREYKFYFAFENALHCTDYITEKFWDNALRNDMVPVVWGPTKDDVLSVAPLDSFIHTDDFDSPAKLAEYLQFLDKNDDEYRKYFRWREDESMTDEKMIEMTKERHPHIHVQGSSKDLCRKLIENKETKIIHSLTDEFINSEPQECVAVMNVQWKNQTAVSYHILC</sequence>
<dbReference type="InterPro" id="IPR001503">
    <property type="entry name" value="Glyco_trans_10"/>
</dbReference>
<reference evidence="14" key="3">
    <citation type="submission" date="2025-09" db="UniProtKB">
        <authorList>
            <consortium name="Ensembl"/>
        </authorList>
    </citation>
    <scope>IDENTIFICATION</scope>
</reference>
<comment type="subcellular location">
    <subcellularLocation>
        <location evidence="11">Golgi apparatus</location>
        <location evidence="11">Golgi stack membrane</location>
        <topology evidence="11">Single-pass type II membrane protein</topology>
    </subcellularLocation>
    <subcellularLocation>
        <location evidence="1">Membrane</location>
        <topology evidence="1">Single-pass membrane protein</topology>
    </subcellularLocation>
</comment>
<dbReference type="InterPro" id="IPR031481">
    <property type="entry name" value="Glyco_tran_10_N"/>
</dbReference>
<name>F6W5Z3_CIOIN</name>
<evidence type="ECO:0000259" key="13">
    <source>
        <dbReference type="Pfam" id="PF17039"/>
    </source>
</evidence>
<dbReference type="SUPFAM" id="SSF53756">
    <property type="entry name" value="UDP-Glycosyltransferase/glycogen phosphorylase"/>
    <property type="match status" value="1"/>
</dbReference>
<reference evidence="15" key="1">
    <citation type="journal article" date="2002" name="Science">
        <title>The draft genome of Ciona intestinalis: insights into chordate and vertebrate origins.</title>
        <authorList>
            <person name="Dehal P."/>
            <person name="Satou Y."/>
            <person name="Campbell R.K."/>
            <person name="Chapman J."/>
            <person name="Degnan B."/>
            <person name="De Tomaso A."/>
            <person name="Davidson B."/>
            <person name="Di Gregorio A."/>
            <person name="Gelpke M."/>
            <person name="Goodstein D.M."/>
            <person name="Harafuji N."/>
            <person name="Hastings K.E."/>
            <person name="Ho I."/>
            <person name="Hotta K."/>
            <person name="Huang W."/>
            <person name="Kawashima T."/>
            <person name="Lemaire P."/>
            <person name="Martinez D."/>
            <person name="Meinertzhagen I.A."/>
            <person name="Necula S."/>
            <person name="Nonaka M."/>
            <person name="Putnam N."/>
            <person name="Rash S."/>
            <person name="Saiga H."/>
            <person name="Satake M."/>
            <person name="Terry A."/>
            <person name="Yamada L."/>
            <person name="Wang H.G."/>
            <person name="Awazu S."/>
            <person name="Azumi K."/>
            <person name="Boore J."/>
            <person name="Branno M."/>
            <person name="Chin-Bow S."/>
            <person name="DeSantis R."/>
            <person name="Doyle S."/>
            <person name="Francino P."/>
            <person name="Keys D.N."/>
            <person name="Haga S."/>
            <person name="Hayashi H."/>
            <person name="Hino K."/>
            <person name="Imai K.S."/>
            <person name="Inaba K."/>
            <person name="Kano S."/>
            <person name="Kobayashi K."/>
            <person name="Kobayashi M."/>
            <person name="Lee B.I."/>
            <person name="Makabe K.W."/>
            <person name="Manohar C."/>
            <person name="Matassi G."/>
            <person name="Medina M."/>
            <person name="Mochizuki Y."/>
            <person name="Mount S."/>
            <person name="Morishita T."/>
            <person name="Miura S."/>
            <person name="Nakayama A."/>
            <person name="Nishizaka S."/>
            <person name="Nomoto H."/>
            <person name="Ohta F."/>
            <person name="Oishi K."/>
            <person name="Rigoutsos I."/>
            <person name="Sano M."/>
            <person name="Sasaki A."/>
            <person name="Sasakura Y."/>
            <person name="Shoguchi E."/>
            <person name="Shin-i T."/>
            <person name="Spagnuolo A."/>
            <person name="Stainier D."/>
            <person name="Suzuki M.M."/>
            <person name="Tassy O."/>
            <person name="Takatori N."/>
            <person name="Tokuoka M."/>
            <person name="Yagi K."/>
            <person name="Yoshizaki F."/>
            <person name="Wada S."/>
            <person name="Zhang C."/>
            <person name="Hyatt P.D."/>
            <person name="Larimer F."/>
            <person name="Detter C."/>
            <person name="Doggett N."/>
            <person name="Glavina T."/>
            <person name="Hawkins T."/>
            <person name="Richardson P."/>
            <person name="Lucas S."/>
            <person name="Kohara Y."/>
            <person name="Levine M."/>
            <person name="Satoh N."/>
            <person name="Rokhsar D.S."/>
        </authorList>
    </citation>
    <scope>NUCLEOTIDE SEQUENCE [LARGE SCALE GENOMIC DNA]</scope>
</reference>
<dbReference type="AlphaFoldDB" id="F6W5Z3"/>
<dbReference type="InterPro" id="IPR038577">
    <property type="entry name" value="GT10-like_C_sf"/>
</dbReference>
<dbReference type="Proteomes" id="UP000008144">
    <property type="component" value="Unassembled WGS sequence"/>
</dbReference>
<evidence type="ECO:0000256" key="9">
    <source>
        <dbReference type="ARBA" id="ARBA00023136"/>
    </source>
</evidence>
<evidence type="ECO:0000256" key="1">
    <source>
        <dbReference type="ARBA" id="ARBA00004167"/>
    </source>
</evidence>
<keyword evidence="8 11" id="KW-1133">Transmembrane helix</keyword>
<comment type="similarity">
    <text evidence="3 11">Belongs to the glycosyltransferase 10 family.</text>
</comment>
<dbReference type="UniPathway" id="UPA00378"/>
<accession>F6W5Z3</accession>
<dbReference type="Pfam" id="PF00852">
    <property type="entry name" value="Glyco_transf_10"/>
    <property type="match status" value="1"/>
</dbReference>
<evidence type="ECO:0000256" key="10">
    <source>
        <dbReference type="ARBA" id="ARBA00023180"/>
    </source>
</evidence>
<evidence type="ECO:0000256" key="2">
    <source>
        <dbReference type="ARBA" id="ARBA00004922"/>
    </source>
</evidence>
<dbReference type="GO" id="GO:0032580">
    <property type="term" value="C:Golgi cisterna membrane"/>
    <property type="evidence" value="ECO:0007669"/>
    <property type="project" value="UniProtKB-SubCell"/>
</dbReference>
<keyword evidence="9 11" id="KW-0472">Membrane</keyword>
<comment type="pathway">
    <text evidence="2">Protein modification; protein glycosylation.</text>
</comment>
<feature type="domain" description="Fucosyltransferase C-terminal" evidence="12">
    <location>
        <begin position="174"/>
        <end position="369"/>
    </location>
</feature>
<evidence type="ECO:0000259" key="12">
    <source>
        <dbReference type="Pfam" id="PF00852"/>
    </source>
</evidence>
<keyword evidence="6 11" id="KW-0812">Transmembrane</keyword>
<keyword evidence="5 11" id="KW-0808">Transferase</keyword>
<keyword evidence="15" id="KW-1185">Reference proteome</keyword>
<evidence type="ECO:0000256" key="8">
    <source>
        <dbReference type="ARBA" id="ARBA00022989"/>
    </source>
</evidence>
<organism evidence="14 15">
    <name type="scientific">Ciona intestinalis</name>
    <name type="common">Transparent sea squirt</name>
    <name type="synonym">Ascidia intestinalis</name>
    <dbReference type="NCBI Taxonomy" id="7719"/>
    <lineage>
        <taxon>Eukaryota</taxon>
        <taxon>Metazoa</taxon>
        <taxon>Chordata</taxon>
        <taxon>Tunicata</taxon>
        <taxon>Ascidiacea</taxon>
        <taxon>Phlebobranchia</taxon>
        <taxon>Cionidae</taxon>
        <taxon>Ciona</taxon>
    </lineage>
</organism>
<dbReference type="PANTHER" id="PTHR11929">
    <property type="entry name" value="ALPHA- 1,3 -FUCOSYLTRANSFERASE"/>
    <property type="match status" value="1"/>
</dbReference>
<evidence type="ECO:0000256" key="3">
    <source>
        <dbReference type="ARBA" id="ARBA00008919"/>
    </source>
</evidence>
<protein>
    <recommendedName>
        <fullName evidence="11">Fucosyltransferase</fullName>
        <ecNumber evidence="11">2.4.1.-</ecNumber>
    </recommendedName>
</protein>
<dbReference type="InterPro" id="IPR055270">
    <property type="entry name" value="Glyco_tran_10_C"/>
</dbReference>
<dbReference type="Pfam" id="PF17039">
    <property type="entry name" value="Glyco_tran_10_N"/>
    <property type="match status" value="1"/>
</dbReference>
<dbReference type="GeneTree" id="ENSGT00940000159014"/>
<reference evidence="14" key="2">
    <citation type="submission" date="2025-08" db="UniProtKB">
        <authorList>
            <consortium name="Ensembl"/>
        </authorList>
    </citation>
    <scope>IDENTIFICATION</scope>
</reference>
<dbReference type="EC" id="2.4.1.-" evidence="11"/>
<keyword evidence="4 11" id="KW-0328">Glycosyltransferase</keyword>
<dbReference type="HOGENOM" id="CLU_032075_2_0_1"/>
<feature type="transmembrane region" description="Helical" evidence="11">
    <location>
        <begin position="6"/>
        <end position="26"/>
    </location>
</feature>
<evidence type="ECO:0000256" key="6">
    <source>
        <dbReference type="ARBA" id="ARBA00022692"/>
    </source>
</evidence>
<dbReference type="Ensembl" id="ENSCINT00000028288.2">
    <property type="protein sequence ID" value="ENSCINP00000028042.2"/>
    <property type="gene ID" value="ENSCING00000020646.1"/>
</dbReference>
<dbReference type="InParanoid" id="F6W5Z3"/>
<feature type="domain" description="Fucosyltransferase N-terminal" evidence="13">
    <location>
        <begin position="54"/>
        <end position="153"/>
    </location>
</feature>
<evidence type="ECO:0000256" key="11">
    <source>
        <dbReference type="RuleBase" id="RU003832"/>
    </source>
</evidence>
<dbReference type="FunFam" id="3.40.50.11660:FF:000007">
    <property type="entry name" value="alpha-(1,3)-fucosyltransferase 6-like"/>
    <property type="match status" value="1"/>
</dbReference>
<evidence type="ECO:0000313" key="15">
    <source>
        <dbReference type="Proteomes" id="UP000008144"/>
    </source>
</evidence>
<evidence type="ECO:0000256" key="5">
    <source>
        <dbReference type="ARBA" id="ARBA00022679"/>
    </source>
</evidence>
<dbReference type="GO" id="GO:0046920">
    <property type="term" value="F:alpha-(1-&gt;3)-fucosyltransferase activity"/>
    <property type="evidence" value="ECO:0000318"/>
    <property type="project" value="GO_Central"/>
</dbReference>
<dbReference type="OMA" id="FEPRWRE"/>
<keyword evidence="7" id="KW-0735">Signal-anchor</keyword>
<dbReference type="PANTHER" id="PTHR11929:SF145">
    <property type="entry name" value="ALPHA-(1,3)-FUCOSYLTRANSFERASE FUT-1"/>
    <property type="match status" value="1"/>
</dbReference>
<keyword evidence="10" id="KW-0325">Glycoprotein</keyword>
<evidence type="ECO:0000313" key="14">
    <source>
        <dbReference type="Ensembl" id="ENSCINP00000028042.2"/>
    </source>
</evidence>
<evidence type="ECO:0000256" key="4">
    <source>
        <dbReference type="ARBA" id="ARBA00022676"/>
    </source>
</evidence>
<keyword evidence="11" id="KW-0333">Golgi apparatus</keyword>
<proteinExistence type="inferred from homology"/>
<evidence type="ECO:0000256" key="7">
    <source>
        <dbReference type="ARBA" id="ARBA00022968"/>
    </source>
</evidence>